<dbReference type="EMBL" id="CAJVPS010046577">
    <property type="protein sequence ID" value="CAG8761450.1"/>
    <property type="molecule type" value="Genomic_DNA"/>
</dbReference>
<organism evidence="1 2">
    <name type="scientific">Ambispora leptoticha</name>
    <dbReference type="NCBI Taxonomy" id="144679"/>
    <lineage>
        <taxon>Eukaryota</taxon>
        <taxon>Fungi</taxon>
        <taxon>Fungi incertae sedis</taxon>
        <taxon>Mucoromycota</taxon>
        <taxon>Glomeromycotina</taxon>
        <taxon>Glomeromycetes</taxon>
        <taxon>Archaeosporales</taxon>
        <taxon>Ambisporaceae</taxon>
        <taxon>Ambispora</taxon>
    </lineage>
</organism>
<keyword evidence="2" id="KW-1185">Reference proteome</keyword>
<dbReference type="OrthoDB" id="2445953at2759"/>
<feature type="non-terminal residue" evidence="1">
    <location>
        <position position="1"/>
    </location>
</feature>
<dbReference type="AlphaFoldDB" id="A0A9N9J3X5"/>
<proteinExistence type="predicted"/>
<feature type="non-terminal residue" evidence="1">
    <location>
        <position position="49"/>
    </location>
</feature>
<comment type="caution">
    <text evidence="1">The sequence shown here is derived from an EMBL/GenBank/DDBJ whole genome shotgun (WGS) entry which is preliminary data.</text>
</comment>
<name>A0A9N9J3X5_9GLOM</name>
<dbReference type="Proteomes" id="UP000789508">
    <property type="component" value="Unassembled WGS sequence"/>
</dbReference>
<evidence type="ECO:0000313" key="1">
    <source>
        <dbReference type="EMBL" id="CAG8761450.1"/>
    </source>
</evidence>
<protein>
    <submittedName>
        <fullName evidence="1">1956_t:CDS:1</fullName>
    </submittedName>
</protein>
<gene>
    <name evidence="1" type="ORF">ALEPTO_LOCUS13691</name>
</gene>
<sequence>SVLEKALLPVFDPAQNTSLPQEVNLSQFILVATSSSKEVGKIPSPFMSR</sequence>
<reference evidence="1" key="1">
    <citation type="submission" date="2021-06" db="EMBL/GenBank/DDBJ databases">
        <authorList>
            <person name="Kallberg Y."/>
            <person name="Tangrot J."/>
            <person name="Rosling A."/>
        </authorList>
    </citation>
    <scope>NUCLEOTIDE SEQUENCE</scope>
    <source>
        <strain evidence="1">FL130A</strain>
    </source>
</reference>
<accession>A0A9N9J3X5</accession>
<evidence type="ECO:0000313" key="2">
    <source>
        <dbReference type="Proteomes" id="UP000789508"/>
    </source>
</evidence>